<dbReference type="Gene3D" id="1.10.10.60">
    <property type="entry name" value="Homeodomain-like"/>
    <property type="match status" value="1"/>
</dbReference>
<evidence type="ECO:0000256" key="1">
    <source>
        <dbReference type="ARBA" id="ARBA00023015"/>
    </source>
</evidence>
<dbReference type="RefSeq" id="WP_313762153.1">
    <property type="nucleotide sequence ID" value="NZ_JBHSOD010000057.1"/>
</dbReference>
<gene>
    <name evidence="5" type="ORF">ACFP0N_31295</name>
</gene>
<sequence>MPPVATAAETAAATAPAPAPATAIAPAAATTLSTTALPTTDRAEYWHEAVAHTFIPLDVRLLESAPSVGTITSHRLGALQVSLVQAGPQRVVRSSGLIARGGEDHVTLALQHRGTARLVQDGRQVLLRPGTFAVSDAGRPFSKELAEPFSFTAFHWPRAAIGVSDEELRELTATDFGAEGGTAALVAAHLDRLARAVGVLDPQAAVRLAATALDLLAVLAQERRGRPPGAQPSEAALALLARIKDHILRRLGDPELDPEQIAAAHHLSVRYLHKLFQCEGITVGRWIQRQRLAMCRRDLARPTARPVTVAAVAGRWGFVSASHFSRSFRTAYGVSPREWQAGARVAEAPTVEARIPAPRWSDVGATAGLTAVPA</sequence>
<evidence type="ECO:0000256" key="2">
    <source>
        <dbReference type="ARBA" id="ARBA00023125"/>
    </source>
</evidence>
<feature type="domain" description="HTH araC/xylS-type" evidence="4">
    <location>
        <begin position="241"/>
        <end position="342"/>
    </location>
</feature>
<accession>A0ABW1F832</accession>
<name>A0ABW1F832_9ACTN</name>
<keyword evidence="2" id="KW-0238">DNA-binding</keyword>
<organism evidence="5 6">
    <name type="scientific">Kitasatospora aburaviensis</name>
    <dbReference type="NCBI Taxonomy" id="67265"/>
    <lineage>
        <taxon>Bacteria</taxon>
        <taxon>Bacillati</taxon>
        <taxon>Actinomycetota</taxon>
        <taxon>Actinomycetes</taxon>
        <taxon>Kitasatosporales</taxon>
        <taxon>Streptomycetaceae</taxon>
        <taxon>Kitasatospora</taxon>
    </lineage>
</organism>
<dbReference type="PANTHER" id="PTHR46796:SF6">
    <property type="entry name" value="ARAC SUBFAMILY"/>
    <property type="match status" value="1"/>
</dbReference>
<evidence type="ECO:0000313" key="6">
    <source>
        <dbReference type="Proteomes" id="UP001596067"/>
    </source>
</evidence>
<protein>
    <submittedName>
        <fullName evidence="5">Helix-turn-helix domain-containing protein</fullName>
    </submittedName>
</protein>
<dbReference type="EMBL" id="JBHSOD010000057">
    <property type="protein sequence ID" value="MFC5889461.1"/>
    <property type="molecule type" value="Genomic_DNA"/>
</dbReference>
<evidence type="ECO:0000259" key="4">
    <source>
        <dbReference type="PROSITE" id="PS01124"/>
    </source>
</evidence>
<dbReference type="InterPro" id="IPR050204">
    <property type="entry name" value="AraC_XylS_family_regulators"/>
</dbReference>
<dbReference type="PROSITE" id="PS01124">
    <property type="entry name" value="HTH_ARAC_FAMILY_2"/>
    <property type="match status" value="1"/>
</dbReference>
<proteinExistence type="predicted"/>
<dbReference type="InterPro" id="IPR009057">
    <property type="entry name" value="Homeodomain-like_sf"/>
</dbReference>
<evidence type="ECO:0000256" key="3">
    <source>
        <dbReference type="ARBA" id="ARBA00023163"/>
    </source>
</evidence>
<dbReference type="InterPro" id="IPR020449">
    <property type="entry name" value="Tscrpt_reg_AraC-type_HTH"/>
</dbReference>
<comment type="caution">
    <text evidence="5">The sequence shown here is derived from an EMBL/GenBank/DDBJ whole genome shotgun (WGS) entry which is preliminary data.</text>
</comment>
<dbReference type="SMART" id="SM00342">
    <property type="entry name" value="HTH_ARAC"/>
    <property type="match status" value="1"/>
</dbReference>
<keyword evidence="1" id="KW-0805">Transcription regulation</keyword>
<reference evidence="6" key="1">
    <citation type="journal article" date="2019" name="Int. J. Syst. Evol. Microbiol.">
        <title>The Global Catalogue of Microorganisms (GCM) 10K type strain sequencing project: providing services to taxonomists for standard genome sequencing and annotation.</title>
        <authorList>
            <consortium name="The Broad Institute Genomics Platform"/>
            <consortium name="The Broad Institute Genome Sequencing Center for Infectious Disease"/>
            <person name="Wu L."/>
            <person name="Ma J."/>
        </authorList>
    </citation>
    <scope>NUCLEOTIDE SEQUENCE [LARGE SCALE GENOMIC DNA]</scope>
    <source>
        <strain evidence="6">CGMCC 4.1469</strain>
    </source>
</reference>
<dbReference type="Pfam" id="PF12833">
    <property type="entry name" value="HTH_18"/>
    <property type="match status" value="1"/>
</dbReference>
<dbReference type="PANTHER" id="PTHR46796">
    <property type="entry name" value="HTH-TYPE TRANSCRIPTIONAL ACTIVATOR RHAS-RELATED"/>
    <property type="match status" value="1"/>
</dbReference>
<dbReference type="SUPFAM" id="SSF46689">
    <property type="entry name" value="Homeodomain-like"/>
    <property type="match status" value="1"/>
</dbReference>
<dbReference type="InterPro" id="IPR035418">
    <property type="entry name" value="AraC-bd_2"/>
</dbReference>
<dbReference type="PRINTS" id="PR00032">
    <property type="entry name" value="HTHARAC"/>
</dbReference>
<dbReference type="Proteomes" id="UP001596067">
    <property type="component" value="Unassembled WGS sequence"/>
</dbReference>
<keyword evidence="3" id="KW-0804">Transcription</keyword>
<keyword evidence="6" id="KW-1185">Reference proteome</keyword>
<evidence type="ECO:0000313" key="5">
    <source>
        <dbReference type="EMBL" id="MFC5889461.1"/>
    </source>
</evidence>
<dbReference type="Pfam" id="PF14525">
    <property type="entry name" value="AraC_binding_2"/>
    <property type="match status" value="1"/>
</dbReference>
<dbReference type="InterPro" id="IPR018060">
    <property type="entry name" value="HTH_AraC"/>
</dbReference>